<name>A0A1N6KRX0_9BURK</name>
<dbReference type="SUPFAM" id="SSF53850">
    <property type="entry name" value="Periplasmic binding protein-like II"/>
    <property type="match status" value="1"/>
</dbReference>
<keyword evidence="5" id="KW-1185">Reference proteome</keyword>
<dbReference type="PANTHER" id="PTHR35936">
    <property type="entry name" value="MEMBRANE-BOUND LYTIC MUREIN TRANSGLYCOSYLASE F"/>
    <property type="match status" value="1"/>
</dbReference>
<evidence type="ECO:0000259" key="3">
    <source>
        <dbReference type="SMART" id="SM00062"/>
    </source>
</evidence>
<reference evidence="4 5" key="1">
    <citation type="submission" date="2016-11" db="EMBL/GenBank/DDBJ databases">
        <authorList>
            <person name="Jaros S."/>
            <person name="Januszkiewicz K."/>
            <person name="Wedrychowicz H."/>
        </authorList>
    </citation>
    <scope>NUCLEOTIDE SEQUENCE [LARGE SCALE GENOMIC DNA]</scope>
    <source>
        <strain evidence="4 5">GAS95</strain>
    </source>
</reference>
<evidence type="ECO:0000256" key="2">
    <source>
        <dbReference type="SAM" id="SignalP"/>
    </source>
</evidence>
<dbReference type="Pfam" id="PF00497">
    <property type="entry name" value="SBP_bac_3"/>
    <property type="match status" value="1"/>
</dbReference>
<dbReference type="InterPro" id="IPR001638">
    <property type="entry name" value="Solute-binding_3/MltF_N"/>
</dbReference>
<feature type="chain" id="PRO_5012094034" evidence="2">
    <location>
        <begin position="33"/>
        <end position="305"/>
    </location>
</feature>
<dbReference type="CDD" id="cd01004">
    <property type="entry name" value="PBP2_MidA_like"/>
    <property type="match status" value="1"/>
</dbReference>
<organism evidence="4 5">
    <name type="scientific">Paraburkholderia phenazinium</name>
    <dbReference type="NCBI Taxonomy" id="60549"/>
    <lineage>
        <taxon>Bacteria</taxon>
        <taxon>Pseudomonadati</taxon>
        <taxon>Pseudomonadota</taxon>
        <taxon>Betaproteobacteria</taxon>
        <taxon>Burkholderiales</taxon>
        <taxon>Burkholderiaceae</taxon>
        <taxon>Paraburkholderia</taxon>
    </lineage>
</organism>
<dbReference type="EMBL" id="FSRU01000002">
    <property type="protein sequence ID" value="SIO59263.1"/>
    <property type="molecule type" value="Genomic_DNA"/>
</dbReference>
<dbReference type="Gene3D" id="3.40.190.10">
    <property type="entry name" value="Periplasmic binding protein-like II"/>
    <property type="match status" value="2"/>
</dbReference>
<dbReference type="SMART" id="SM00062">
    <property type="entry name" value="PBPb"/>
    <property type="match status" value="1"/>
</dbReference>
<feature type="domain" description="Solute-binding protein family 3/N-terminal" evidence="3">
    <location>
        <begin position="63"/>
        <end position="291"/>
    </location>
</feature>
<feature type="signal peptide" evidence="2">
    <location>
        <begin position="1"/>
        <end position="32"/>
    </location>
</feature>
<proteinExistence type="predicted"/>
<evidence type="ECO:0000256" key="1">
    <source>
        <dbReference type="ARBA" id="ARBA00022729"/>
    </source>
</evidence>
<evidence type="ECO:0000313" key="5">
    <source>
        <dbReference type="Proteomes" id="UP000185151"/>
    </source>
</evidence>
<keyword evidence="1 2" id="KW-0732">Signal</keyword>
<dbReference type="AlphaFoldDB" id="A0A1N6KRX0"/>
<sequence length="305" mass="32593">MSHHPLFGRIARSRTVVPVGACFIAALFFAQAARAEDAPKLPPIQADAALAAMVPKFYRDRGTLTAGVNPDVAPIKFVDDDGDIAGFTPDLLAAAADVLNLKLRLTQSSFDALIPGLSANRFDVLLSLADFTSRHPVVTFVDYLNMGETIVVSPARPLSMKSLDDLCGLQVALPRGSASMQESAGISERCAKAGKKPLVVATYPDSNMALLSLSTGASEVAWVDSPVGAYNANKFPSKYKIVYFNPVAPYGIGFGVDEKGRQLATAVQQALLKLRRDGVYDMLLKKWGLSPKDAKPLFPINGAQL</sequence>
<evidence type="ECO:0000313" key="4">
    <source>
        <dbReference type="EMBL" id="SIO59263.1"/>
    </source>
</evidence>
<accession>A0A1N6KRX0</accession>
<dbReference type="Proteomes" id="UP000185151">
    <property type="component" value="Unassembled WGS sequence"/>
</dbReference>
<protein>
    <submittedName>
        <fullName evidence="4">Amino acid ABC transporter substrate-binding protein, PAAT family</fullName>
    </submittedName>
</protein>
<dbReference type="RefSeq" id="WP_171991699.1">
    <property type="nucleotide sequence ID" value="NZ_FSRU01000002.1"/>
</dbReference>
<dbReference type="PANTHER" id="PTHR35936:SF17">
    <property type="entry name" value="ARGININE-BINDING EXTRACELLULAR PROTEIN ARTP"/>
    <property type="match status" value="1"/>
</dbReference>
<gene>
    <name evidence="4" type="ORF">SAMN05444165_4453</name>
</gene>